<dbReference type="CDD" id="cd07765">
    <property type="entry name" value="KRAB_A-box"/>
    <property type="match status" value="1"/>
</dbReference>
<evidence type="ECO:0000259" key="2">
    <source>
        <dbReference type="PROSITE" id="PS50805"/>
    </source>
</evidence>
<dbReference type="InterPro" id="IPR036051">
    <property type="entry name" value="KRAB_dom_sf"/>
</dbReference>
<dbReference type="InParanoid" id="A0A6J3QEM9"/>
<dbReference type="OrthoDB" id="9837816at2759"/>
<dbReference type="RefSeq" id="XP_033700518.1">
    <property type="nucleotide sequence ID" value="XM_033844627.1"/>
</dbReference>
<gene>
    <name evidence="4" type="primary">LOC117309022</name>
</gene>
<dbReference type="AlphaFoldDB" id="A0A6J3QEM9"/>
<evidence type="ECO:0000313" key="3">
    <source>
        <dbReference type="Proteomes" id="UP000245320"/>
    </source>
</evidence>
<dbReference type="PANTHER" id="PTHR23232">
    <property type="entry name" value="KRAB DOMAIN C2H2 ZINC FINGER"/>
    <property type="match status" value="1"/>
</dbReference>
<name>A0A6J3QEM9_TURTR</name>
<dbReference type="PROSITE" id="PS50805">
    <property type="entry name" value="KRAB"/>
    <property type="match status" value="1"/>
</dbReference>
<dbReference type="Pfam" id="PF01352">
    <property type="entry name" value="KRAB"/>
    <property type="match status" value="1"/>
</dbReference>
<dbReference type="PANTHER" id="PTHR23232:SF133">
    <property type="entry name" value="RIKEN CDNA 1700020N01 GENE"/>
    <property type="match status" value="1"/>
</dbReference>
<organism evidence="3 4">
    <name type="scientific">Tursiops truncatus</name>
    <name type="common">Atlantic bottle-nosed dolphin</name>
    <name type="synonym">Delphinus truncatus</name>
    <dbReference type="NCBI Taxonomy" id="9739"/>
    <lineage>
        <taxon>Eukaryota</taxon>
        <taxon>Metazoa</taxon>
        <taxon>Chordata</taxon>
        <taxon>Craniata</taxon>
        <taxon>Vertebrata</taxon>
        <taxon>Euteleostomi</taxon>
        <taxon>Mammalia</taxon>
        <taxon>Eutheria</taxon>
        <taxon>Laurasiatheria</taxon>
        <taxon>Artiodactyla</taxon>
        <taxon>Whippomorpha</taxon>
        <taxon>Cetacea</taxon>
        <taxon>Odontoceti</taxon>
        <taxon>Delphinidae</taxon>
        <taxon>Tursiops</taxon>
    </lineage>
</organism>
<dbReference type="GO" id="GO:0006355">
    <property type="term" value="P:regulation of DNA-templated transcription"/>
    <property type="evidence" value="ECO:0007669"/>
    <property type="project" value="InterPro"/>
</dbReference>
<evidence type="ECO:0000313" key="4">
    <source>
        <dbReference type="RefSeq" id="XP_033700518.1"/>
    </source>
</evidence>
<dbReference type="Gene3D" id="6.10.140.140">
    <property type="match status" value="1"/>
</dbReference>
<keyword evidence="3" id="KW-1185">Reference proteome</keyword>
<feature type="non-terminal residue" evidence="4">
    <location>
        <position position="162"/>
    </location>
</feature>
<reference evidence="4" key="1">
    <citation type="submission" date="2025-08" db="UniProtKB">
        <authorList>
            <consortium name="RefSeq"/>
        </authorList>
    </citation>
    <scope>IDENTIFICATION</scope>
    <source>
        <tissue evidence="4">Spleen</tissue>
    </source>
</reference>
<proteinExistence type="predicted"/>
<feature type="domain" description="KRAB" evidence="2">
    <location>
        <begin position="109"/>
        <end position="162"/>
    </location>
</feature>
<dbReference type="SMART" id="SM00349">
    <property type="entry name" value="KRAB"/>
    <property type="match status" value="1"/>
</dbReference>
<feature type="compositionally biased region" description="Pro residues" evidence="1">
    <location>
        <begin position="77"/>
        <end position="88"/>
    </location>
</feature>
<dbReference type="Proteomes" id="UP000245320">
    <property type="component" value="Chromosome 19"/>
</dbReference>
<sequence>MHFRENSSRQGRTSGLLLVASILTALGLFWLRGTGVTGLKKRERRRCLRAIEAGLRFGDTARTAPRQAREKDRHPRVPPPLSPLPAPLRPRTAMASAAAALRDPPQDSMTFEDIAVYFSWEEWRLLDEVQRHLYHDVMLENFTSYPHWSTGSGRTGLVTMAH</sequence>
<feature type="region of interest" description="Disordered" evidence="1">
    <location>
        <begin position="60"/>
        <end position="88"/>
    </location>
</feature>
<dbReference type="InterPro" id="IPR001909">
    <property type="entry name" value="KRAB"/>
</dbReference>
<evidence type="ECO:0000256" key="1">
    <source>
        <dbReference type="SAM" id="MobiDB-lite"/>
    </source>
</evidence>
<dbReference type="SUPFAM" id="SSF109640">
    <property type="entry name" value="KRAB domain (Kruppel-associated box)"/>
    <property type="match status" value="1"/>
</dbReference>
<protein>
    <submittedName>
        <fullName evidence="4">Zinc finger protein 273-like</fullName>
    </submittedName>
</protein>
<accession>A0A6J3QEM9</accession>
<dbReference type="InterPro" id="IPR050169">
    <property type="entry name" value="Krueppel_C2H2_ZnF"/>
</dbReference>